<evidence type="ECO:0000256" key="4">
    <source>
        <dbReference type="ARBA" id="ARBA00023002"/>
    </source>
</evidence>
<evidence type="ECO:0000256" key="6">
    <source>
        <dbReference type="ARBA" id="ARBA00023136"/>
    </source>
</evidence>
<keyword evidence="3 9" id="KW-1133">Transmembrane helix</keyword>
<proteinExistence type="inferred from homology"/>
<dbReference type="EMBL" id="CM003105">
    <property type="protein sequence ID" value="KUI72020.1"/>
    <property type="molecule type" value="Genomic_DNA"/>
</dbReference>
<evidence type="ECO:0000313" key="11">
    <source>
        <dbReference type="Proteomes" id="UP000078559"/>
    </source>
</evidence>
<dbReference type="AlphaFoldDB" id="A0A194W7G3"/>
<evidence type="ECO:0000256" key="1">
    <source>
        <dbReference type="ARBA" id="ARBA00004167"/>
    </source>
</evidence>
<feature type="transmembrane region" description="Helical" evidence="9">
    <location>
        <begin position="105"/>
        <end position="127"/>
    </location>
</feature>
<evidence type="ECO:0000256" key="5">
    <source>
        <dbReference type="ARBA" id="ARBA00023026"/>
    </source>
</evidence>
<evidence type="ECO:0000256" key="2">
    <source>
        <dbReference type="ARBA" id="ARBA00022692"/>
    </source>
</evidence>
<name>A0A194W7G3_CYTMA</name>
<keyword evidence="7" id="KW-0325">Glycoprotein</keyword>
<dbReference type="Pfam" id="PF11807">
    <property type="entry name" value="UstYa"/>
    <property type="match status" value="1"/>
</dbReference>
<dbReference type="GO" id="GO:0016491">
    <property type="term" value="F:oxidoreductase activity"/>
    <property type="evidence" value="ECO:0007669"/>
    <property type="project" value="UniProtKB-KW"/>
</dbReference>
<accession>A0A194W7G3</accession>
<comment type="subcellular location">
    <subcellularLocation>
        <location evidence="1">Membrane</location>
        <topology evidence="1">Single-pass membrane protein</topology>
    </subcellularLocation>
</comment>
<dbReference type="OrthoDB" id="3687641at2759"/>
<keyword evidence="4" id="KW-0560">Oxidoreductase</keyword>
<evidence type="ECO:0000256" key="3">
    <source>
        <dbReference type="ARBA" id="ARBA00022989"/>
    </source>
</evidence>
<comment type="similarity">
    <text evidence="8">Belongs to the ustYa family.</text>
</comment>
<keyword evidence="2 9" id="KW-0812">Transmembrane</keyword>
<evidence type="ECO:0000256" key="8">
    <source>
        <dbReference type="ARBA" id="ARBA00035112"/>
    </source>
</evidence>
<dbReference type="GO" id="GO:0043386">
    <property type="term" value="P:mycotoxin biosynthetic process"/>
    <property type="evidence" value="ECO:0007669"/>
    <property type="project" value="InterPro"/>
</dbReference>
<dbReference type="GO" id="GO:0016020">
    <property type="term" value="C:membrane"/>
    <property type="evidence" value="ECO:0007669"/>
    <property type="project" value="UniProtKB-SubCell"/>
</dbReference>
<gene>
    <name evidence="10" type="ORF">VM1G_07439</name>
</gene>
<protein>
    <submittedName>
        <fullName evidence="10">Uncharacterized protein</fullName>
    </submittedName>
</protein>
<sequence length="210" mass="23121">MNLAVTASVSLAPRYEFNYSSSPATDSEFNPQALHPLHQLAIMDNPEDLAHATKVELQPFLEEHGAQAAELEQADLEQWPSESACSTSGARGLDYQTSFFKSLGLINAIGLLLNLAMAVFVIAMWVLKHPSVCSCNDGPWSPARDIIQWEDRRLDAYLDETHRSSFVGDPSPQIDTAWDDMMLGMNMRLSTDDMQRIGATSLMLSDGSGN</sequence>
<evidence type="ECO:0000256" key="7">
    <source>
        <dbReference type="ARBA" id="ARBA00023180"/>
    </source>
</evidence>
<dbReference type="Proteomes" id="UP000078559">
    <property type="component" value="Chromosome 8"/>
</dbReference>
<organism evidence="10 11">
    <name type="scientific">Cytospora mali</name>
    <name type="common">Apple Valsa canker fungus</name>
    <name type="synonym">Valsa mali</name>
    <dbReference type="NCBI Taxonomy" id="578113"/>
    <lineage>
        <taxon>Eukaryota</taxon>
        <taxon>Fungi</taxon>
        <taxon>Dikarya</taxon>
        <taxon>Ascomycota</taxon>
        <taxon>Pezizomycotina</taxon>
        <taxon>Sordariomycetes</taxon>
        <taxon>Sordariomycetidae</taxon>
        <taxon>Diaporthales</taxon>
        <taxon>Cytosporaceae</taxon>
        <taxon>Cytospora</taxon>
    </lineage>
</organism>
<keyword evidence="11" id="KW-1185">Reference proteome</keyword>
<reference evidence="10" key="1">
    <citation type="submission" date="2014-12" db="EMBL/GenBank/DDBJ databases">
        <title>Genome Sequence of Valsa Canker Pathogens Uncovers a Specific Adaption of Colonization on Woody Bark.</title>
        <authorList>
            <person name="Yin Z."/>
            <person name="Liu H."/>
            <person name="Gao X."/>
            <person name="Li Z."/>
            <person name="Song N."/>
            <person name="Ke X."/>
            <person name="Dai Q."/>
            <person name="Wu Y."/>
            <person name="Sun Y."/>
            <person name="Xu J.-R."/>
            <person name="Kang Z.K."/>
            <person name="Wang L."/>
            <person name="Huang L."/>
        </authorList>
    </citation>
    <scope>NUCLEOTIDE SEQUENCE [LARGE SCALE GENOMIC DNA]</scope>
    <source>
        <strain evidence="10">03-8</strain>
    </source>
</reference>
<dbReference type="InterPro" id="IPR021765">
    <property type="entry name" value="UstYa-like"/>
</dbReference>
<evidence type="ECO:0000256" key="9">
    <source>
        <dbReference type="SAM" id="Phobius"/>
    </source>
</evidence>
<keyword evidence="5" id="KW-0843">Virulence</keyword>
<keyword evidence="6 9" id="KW-0472">Membrane</keyword>
<evidence type="ECO:0000313" key="10">
    <source>
        <dbReference type="EMBL" id="KUI72020.1"/>
    </source>
</evidence>